<sequence length="68" mass="7634">FDVYHNMRHIALEQHLTGITETQSQSRYLVVGIELFIHNKISTVHVTKVGNVGGEDLTLGHLIFNSCT</sequence>
<reference evidence="1" key="1">
    <citation type="journal article" date="2013" name="BMC Genomics">
        <title>Unscrambling butterfly oogenesis.</title>
        <authorList>
            <person name="Carter J.M."/>
            <person name="Baker S.C."/>
            <person name="Pink R."/>
            <person name="Carter D.R."/>
            <person name="Collins A."/>
            <person name="Tomlin J."/>
            <person name="Gibbs M."/>
            <person name="Breuker C.J."/>
        </authorList>
    </citation>
    <scope>NUCLEOTIDE SEQUENCE</scope>
    <source>
        <tissue evidence="1">Ovary</tissue>
    </source>
</reference>
<organism evidence="1">
    <name type="scientific">Pararge aegeria</name>
    <name type="common">speckled wood butterfly</name>
    <dbReference type="NCBI Taxonomy" id="116150"/>
    <lineage>
        <taxon>Eukaryota</taxon>
        <taxon>Metazoa</taxon>
        <taxon>Ecdysozoa</taxon>
        <taxon>Arthropoda</taxon>
        <taxon>Hexapoda</taxon>
        <taxon>Insecta</taxon>
        <taxon>Pterygota</taxon>
        <taxon>Neoptera</taxon>
        <taxon>Endopterygota</taxon>
        <taxon>Lepidoptera</taxon>
        <taxon>Glossata</taxon>
        <taxon>Ditrysia</taxon>
        <taxon>Papilionoidea</taxon>
        <taxon>Nymphalidae</taxon>
        <taxon>Satyrinae</taxon>
        <taxon>Satyrini</taxon>
        <taxon>Parargina</taxon>
        <taxon>Pararge</taxon>
    </lineage>
</organism>
<reference evidence="1" key="2">
    <citation type="submission" date="2013-05" db="EMBL/GenBank/DDBJ databases">
        <authorList>
            <person name="Carter J.-M."/>
            <person name="Baker S.C."/>
            <person name="Pink R."/>
            <person name="Carter D.R.F."/>
            <person name="Collins A."/>
            <person name="Tomlin J."/>
            <person name="Gibbs M."/>
            <person name="Breuker C.J."/>
        </authorList>
    </citation>
    <scope>NUCLEOTIDE SEQUENCE</scope>
    <source>
        <tissue evidence="1">Ovary</tissue>
    </source>
</reference>
<protein>
    <submittedName>
        <fullName evidence="1">Uncharacterized protein</fullName>
    </submittedName>
</protein>
<proteinExistence type="predicted"/>
<name>S4NZ70_9NEOP</name>
<accession>S4NZ70</accession>
<feature type="non-terminal residue" evidence="1">
    <location>
        <position position="1"/>
    </location>
</feature>
<dbReference type="EMBL" id="GAIX01013535">
    <property type="protein sequence ID" value="JAA79025.1"/>
    <property type="molecule type" value="Transcribed_RNA"/>
</dbReference>
<evidence type="ECO:0000313" key="1">
    <source>
        <dbReference type="EMBL" id="JAA79025.1"/>
    </source>
</evidence>
<dbReference type="AlphaFoldDB" id="S4NZ70"/>